<keyword evidence="3 8" id="KW-0808">Transferase</keyword>
<comment type="similarity">
    <text evidence="2 8">Belongs to the aspartokinase family.</text>
</comment>
<evidence type="ECO:0000256" key="8">
    <source>
        <dbReference type="RuleBase" id="RU003448"/>
    </source>
</evidence>
<dbReference type="SUPFAM" id="SSF53633">
    <property type="entry name" value="Carbamate kinase-like"/>
    <property type="match status" value="1"/>
</dbReference>
<evidence type="ECO:0000256" key="4">
    <source>
        <dbReference type="ARBA" id="ARBA00022741"/>
    </source>
</evidence>
<comment type="caution">
    <text evidence="11">The sequence shown here is derived from an EMBL/GenBank/DDBJ whole genome shotgun (WGS) entry which is preliminary data.</text>
</comment>
<dbReference type="Gene3D" id="3.40.1160.10">
    <property type="entry name" value="Acetylglutamate kinase-like"/>
    <property type="match status" value="1"/>
</dbReference>
<dbReference type="CDD" id="cd04243">
    <property type="entry name" value="AAK_AK-HSDH-like"/>
    <property type="match status" value="1"/>
</dbReference>
<dbReference type="InterPro" id="IPR001341">
    <property type="entry name" value="Asp_kinase"/>
</dbReference>
<keyword evidence="9" id="KW-0028">Amino-acid biosynthesis</keyword>
<evidence type="ECO:0000256" key="5">
    <source>
        <dbReference type="ARBA" id="ARBA00022777"/>
    </source>
</evidence>
<evidence type="ECO:0000256" key="2">
    <source>
        <dbReference type="ARBA" id="ARBA00010122"/>
    </source>
</evidence>
<evidence type="ECO:0000256" key="6">
    <source>
        <dbReference type="ARBA" id="ARBA00022840"/>
    </source>
</evidence>
<evidence type="ECO:0000256" key="3">
    <source>
        <dbReference type="ARBA" id="ARBA00022679"/>
    </source>
</evidence>
<dbReference type="InterPro" id="IPR036393">
    <property type="entry name" value="AceGlu_kinase-like_sf"/>
</dbReference>
<evidence type="ECO:0000256" key="9">
    <source>
        <dbReference type="RuleBase" id="RU004249"/>
    </source>
</evidence>
<dbReference type="SUPFAM" id="SSF55021">
    <property type="entry name" value="ACT-like"/>
    <property type="match status" value="1"/>
</dbReference>
<organism evidence="11 12">
    <name type="scientific">Agaribacillus aureus</name>
    <dbReference type="NCBI Taxonomy" id="3051825"/>
    <lineage>
        <taxon>Bacteria</taxon>
        <taxon>Pseudomonadati</taxon>
        <taxon>Bacteroidota</taxon>
        <taxon>Cytophagia</taxon>
        <taxon>Cytophagales</taxon>
        <taxon>Splendidivirgaceae</taxon>
        <taxon>Agaribacillus</taxon>
    </lineage>
</organism>
<keyword evidence="12" id="KW-1185">Reference proteome</keyword>
<sequence length="426" mass="47829">MKVYKFGGASIKSAEAVNNMIKIVEDRQPESLVVVVSAMGKTTNALEDLYHLALKRQPYKKQLDQLITYHHDIALKLLNDQGNGIFETINQLGAEMEKGLDNPPPPLAKAAFYDSIVSYGERLSSRIIHAAMHQKAMKAKWINARDFIITDFSFREAKINWEKTENNINGALKPMLQDHILLTQGFIGGTPDGAYTTLGREGSDFTAAIIGSCLKAQSVTIWKDVPGILNADPKIIQKAVKFENLNYHEAAEMTYYGASVIHPKTIKPLANANIPLLVKSFEQPSKSGTSINADETVESVPSIIFKPNQSLVTFKVKDFTFINENNLSIIFHLLDQLNIKINMMQNSAISFSICIDNQVEKISELIASLKNDFEVQHHTGLSLTTVKNYDQETLDKFSEGKEILLEQKTKHTFQIVVEDQHWKYMI</sequence>
<reference evidence="11" key="1">
    <citation type="submission" date="2023-06" db="EMBL/GenBank/DDBJ databases">
        <title>Genomic of Agaribacillus aureum.</title>
        <authorList>
            <person name="Wang G."/>
        </authorList>
    </citation>
    <scope>NUCLEOTIDE SEQUENCE</scope>
    <source>
        <strain evidence="11">BMA12</strain>
    </source>
</reference>
<evidence type="ECO:0000259" key="10">
    <source>
        <dbReference type="Pfam" id="PF00696"/>
    </source>
</evidence>
<comment type="catalytic activity">
    <reaction evidence="7 8">
        <text>L-aspartate + ATP = 4-phospho-L-aspartate + ADP</text>
        <dbReference type="Rhea" id="RHEA:23776"/>
        <dbReference type="ChEBI" id="CHEBI:29991"/>
        <dbReference type="ChEBI" id="CHEBI:30616"/>
        <dbReference type="ChEBI" id="CHEBI:57535"/>
        <dbReference type="ChEBI" id="CHEBI:456216"/>
        <dbReference type="EC" id="2.7.2.4"/>
    </reaction>
</comment>
<protein>
    <recommendedName>
        <fullName evidence="8">Aspartokinase</fullName>
        <ecNumber evidence="8">2.7.2.4</ecNumber>
    </recommendedName>
</protein>
<comment type="pathway">
    <text evidence="9">Amino-acid biosynthesis; L-threonine biosynthesis; L-threonine from L-aspartate: step 1/5.</text>
</comment>
<keyword evidence="5 8" id="KW-0418">Kinase</keyword>
<keyword evidence="6" id="KW-0067">ATP-binding</keyword>
<keyword evidence="4" id="KW-0547">Nucleotide-binding</keyword>
<dbReference type="Proteomes" id="UP001172083">
    <property type="component" value="Unassembled WGS sequence"/>
</dbReference>
<dbReference type="PANTHER" id="PTHR21499:SF59">
    <property type="entry name" value="ASPARTOKINASE"/>
    <property type="match status" value="1"/>
</dbReference>
<dbReference type="GO" id="GO:0004072">
    <property type="term" value="F:aspartate kinase activity"/>
    <property type="evidence" value="ECO:0007669"/>
    <property type="project" value="UniProtKB-EC"/>
</dbReference>
<dbReference type="EMBL" id="JAUJEB010000001">
    <property type="protein sequence ID" value="MDN5212486.1"/>
    <property type="molecule type" value="Genomic_DNA"/>
</dbReference>
<evidence type="ECO:0000256" key="7">
    <source>
        <dbReference type="ARBA" id="ARBA00047872"/>
    </source>
</evidence>
<accession>A0ABT8L607</accession>
<evidence type="ECO:0000313" key="12">
    <source>
        <dbReference type="Proteomes" id="UP001172083"/>
    </source>
</evidence>
<proteinExistence type="inferred from homology"/>
<gene>
    <name evidence="11" type="ORF">QQ020_10535</name>
</gene>
<dbReference type="InterPro" id="IPR005260">
    <property type="entry name" value="Asp_kin_monofn"/>
</dbReference>
<feature type="domain" description="Aspartate/glutamate/uridylate kinase" evidence="10">
    <location>
        <begin position="2"/>
        <end position="279"/>
    </location>
</feature>
<dbReference type="PANTHER" id="PTHR21499">
    <property type="entry name" value="ASPARTATE KINASE"/>
    <property type="match status" value="1"/>
</dbReference>
<evidence type="ECO:0000313" key="11">
    <source>
        <dbReference type="EMBL" id="MDN5212486.1"/>
    </source>
</evidence>
<dbReference type="PIRSF" id="PIRSF000726">
    <property type="entry name" value="Asp_kin"/>
    <property type="match status" value="1"/>
</dbReference>
<dbReference type="RefSeq" id="WP_346757803.1">
    <property type="nucleotide sequence ID" value="NZ_JAUJEB010000001.1"/>
</dbReference>
<comment type="pathway">
    <text evidence="9">Amino-acid biosynthesis; L-methionine biosynthesis via de novo pathway; L-homoserine from L-aspartate: step 1/3.</text>
</comment>
<dbReference type="InterPro" id="IPR042199">
    <property type="entry name" value="AsparK_Bifunc_asparK/hSer_DH"/>
</dbReference>
<name>A0ABT8L607_9BACT</name>
<dbReference type="EC" id="2.7.2.4" evidence="8"/>
<dbReference type="InterPro" id="IPR001048">
    <property type="entry name" value="Asp/Glu/Uridylate_kinase"/>
</dbReference>
<dbReference type="InterPro" id="IPR045865">
    <property type="entry name" value="ACT-like_dom_sf"/>
</dbReference>
<dbReference type="Gene3D" id="1.20.120.1320">
    <property type="entry name" value="Aspartokinase, catalytic domain"/>
    <property type="match status" value="1"/>
</dbReference>
<comment type="pathway">
    <text evidence="1 9">Amino-acid biosynthesis; L-lysine biosynthesis via DAP pathway; (S)-tetrahydrodipicolinate from L-aspartate: step 1/4.</text>
</comment>
<dbReference type="Pfam" id="PF00696">
    <property type="entry name" value="AA_kinase"/>
    <property type="match status" value="1"/>
</dbReference>
<evidence type="ECO:0000256" key="1">
    <source>
        <dbReference type="ARBA" id="ARBA00004766"/>
    </source>
</evidence>
<dbReference type="NCBIfam" id="TIGR00657">
    <property type="entry name" value="asp_kinases"/>
    <property type="match status" value="1"/>
</dbReference>